<comment type="similarity">
    <text evidence="9">Belongs to the class-I aminoacyl-tRNA synthetase family.</text>
</comment>
<dbReference type="InterPro" id="IPR014729">
    <property type="entry name" value="Rossmann-like_a/b/a_fold"/>
</dbReference>
<evidence type="ECO:0000259" key="11">
    <source>
        <dbReference type="Pfam" id="PF16714"/>
    </source>
</evidence>
<dbReference type="RefSeq" id="XP_035323680.1">
    <property type="nucleotide sequence ID" value="XM_035465843.1"/>
</dbReference>
<dbReference type="GO" id="GO:0005739">
    <property type="term" value="C:mitochondrion"/>
    <property type="evidence" value="ECO:0007669"/>
    <property type="project" value="TreeGrafter"/>
</dbReference>
<evidence type="ECO:0000256" key="2">
    <source>
        <dbReference type="ARBA" id="ARBA00022598"/>
    </source>
</evidence>
<dbReference type="SUPFAM" id="SSF52374">
    <property type="entry name" value="Nucleotidylyl transferase"/>
    <property type="match status" value="1"/>
</dbReference>
<evidence type="ECO:0000313" key="12">
    <source>
        <dbReference type="EMBL" id="KAF4125028.1"/>
    </source>
</evidence>
<keyword evidence="6 9" id="KW-0030">Aminoacyl-tRNA synthetase</keyword>
<dbReference type="NCBIfam" id="TIGR00234">
    <property type="entry name" value="tyrS"/>
    <property type="match status" value="1"/>
</dbReference>
<dbReference type="InterPro" id="IPR024088">
    <property type="entry name" value="Tyr-tRNA-ligase_bac-type"/>
</dbReference>
<evidence type="ECO:0000256" key="5">
    <source>
        <dbReference type="ARBA" id="ARBA00022917"/>
    </source>
</evidence>
<keyword evidence="3 9" id="KW-0547">Nucleotide-binding</keyword>
<dbReference type="PANTHER" id="PTHR11766:SF0">
    <property type="entry name" value="TYROSINE--TRNA LIGASE, MITOCHONDRIAL"/>
    <property type="match status" value="1"/>
</dbReference>
<dbReference type="AlphaFoldDB" id="A0A9P5D2G4"/>
<dbReference type="InterPro" id="IPR002307">
    <property type="entry name" value="Tyr-tRNA-ligase"/>
</dbReference>
<dbReference type="InterPro" id="IPR036986">
    <property type="entry name" value="S4_RNA-bd_sf"/>
</dbReference>
<evidence type="ECO:0000313" key="13">
    <source>
        <dbReference type="Proteomes" id="UP000749293"/>
    </source>
</evidence>
<dbReference type="GO" id="GO:0005829">
    <property type="term" value="C:cytosol"/>
    <property type="evidence" value="ECO:0007669"/>
    <property type="project" value="TreeGrafter"/>
</dbReference>
<dbReference type="EMBL" id="JAANYQ010000003">
    <property type="protein sequence ID" value="KAF4125028.1"/>
    <property type="molecule type" value="Genomic_DNA"/>
</dbReference>
<organism evidence="12 13">
    <name type="scientific">Geosmithia morbida</name>
    <dbReference type="NCBI Taxonomy" id="1094350"/>
    <lineage>
        <taxon>Eukaryota</taxon>
        <taxon>Fungi</taxon>
        <taxon>Dikarya</taxon>
        <taxon>Ascomycota</taxon>
        <taxon>Pezizomycotina</taxon>
        <taxon>Sordariomycetes</taxon>
        <taxon>Hypocreomycetidae</taxon>
        <taxon>Hypocreales</taxon>
        <taxon>Bionectriaceae</taxon>
        <taxon>Geosmithia</taxon>
    </lineage>
</organism>
<name>A0A9P5D2G4_9HYPO</name>
<comment type="catalytic activity">
    <reaction evidence="8 9">
        <text>tRNA(Tyr) + L-tyrosine + ATP = L-tyrosyl-tRNA(Tyr) + AMP + diphosphate + H(+)</text>
        <dbReference type="Rhea" id="RHEA:10220"/>
        <dbReference type="Rhea" id="RHEA-COMP:9706"/>
        <dbReference type="Rhea" id="RHEA-COMP:9707"/>
        <dbReference type="ChEBI" id="CHEBI:15378"/>
        <dbReference type="ChEBI" id="CHEBI:30616"/>
        <dbReference type="ChEBI" id="CHEBI:33019"/>
        <dbReference type="ChEBI" id="CHEBI:58315"/>
        <dbReference type="ChEBI" id="CHEBI:78442"/>
        <dbReference type="ChEBI" id="CHEBI:78536"/>
        <dbReference type="ChEBI" id="CHEBI:456215"/>
        <dbReference type="EC" id="6.1.1.1"/>
    </reaction>
</comment>
<dbReference type="Pfam" id="PF16714">
    <property type="entry name" value="TyrRSs_C"/>
    <property type="match status" value="1"/>
</dbReference>
<keyword evidence="13" id="KW-1185">Reference proteome</keyword>
<dbReference type="GO" id="GO:0005524">
    <property type="term" value="F:ATP binding"/>
    <property type="evidence" value="ECO:0007669"/>
    <property type="project" value="UniProtKB-KW"/>
</dbReference>
<evidence type="ECO:0000256" key="6">
    <source>
        <dbReference type="ARBA" id="ARBA00023146"/>
    </source>
</evidence>
<evidence type="ECO:0000256" key="7">
    <source>
        <dbReference type="ARBA" id="ARBA00033323"/>
    </source>
</evidence>
<dbReference type="Gene3D" id="1.10.240.10">
    <property type="entry name" value="Tyrosyl-Transfer RNA Synthetase"/>
    <property type="match status" value="1"/>
</dbReference>
<dbReference type="Gene3D" id="3.10.290.10">
    <property type="entry name" value="RNA-binding S4 domain"/>
    <property type="match status" value="1"/>
</dbReference>
<evidence type="ECO:0000256" key="3">
    <source>
        <dbReference type="ARBA" id="ARBA00022741"/>
    </source>
</evidence>
<proteinExistence type="inferred from homology"/>
<gene>
    <name evidence="12" type="ORF">GMORB2_3867</name>
</gene>
<keyword evidence="5 9" id="KW-0648">Protein biosynthesis</keyword>
<dbReference type="Gene3D" id="3.40.50.620">
    <property type="entry name" value="HUPs"/>
    <property type="match status" value="2"/>
</dbReference>
<evidence type="ECO:0000256" key="9">
    <source>
        <dbReference type="RuleBase" id="RU361234"/>
    </source>
</evidence>
<keyword evidence="2 9" id="KW-0436">Ligase</keyword>
<evidence type="ECO:0000256" key="10">
    <source>
        <dbReference type="SAM" id="MobiDB-lite"/>
    </source>
</evidence>
<reference evidence="12" key="1">
    <citation type="submission" date="2020-03" db="EMBL/GenBank/DDBJ databases">
        <title>Site-based positive gene gene selection in Geosmithia morbida across the United States reveals a broad range of putative effectors and factors for local host and environmental adapation.</title>
        <authorList>
            <person name="Onufrak A."/>
            <person name="Murdoch R.W."/>
            <person name="Gazis R."/>
            <person name="Huff M."/>
            <person name="Staton M."/>
            <person name="Klingeman W."/>
            <person name="Hadziabdic D."/>
        </authorList>
    </citation>
    <scope>NUCLEOTIDE SEQUENCE</scope>
    <source>
        <strain evidence="12">1262</strain>
    </source>
</reference>
<sequence length="572" mass="64453">MAPRMAMRSLAARRCTNCLVAGRYPGGSIRGISTTYLDKVDEGEKRWRERAEKIQSGELPHVWDLLAERGYIKDVAGNPDKIKEVMRIKRMGAYVGIDPTADSMHLGHLLPFMALFWLWFHGHPAVLLLGGSTARIGDPTDRLESREILSNAAISKNITKLHFQLSRLWTNVVHLRDKYGYQDDWAAKKNLLNNNMWLGEFMYPLLQGWDFWHLYSKQGVQMQIGGSDQYGNIVSGIEVLKTVRSTEEAPHFAMPTDWKNEPFGFTVPLLTDSSGAKFGKSAGNAMWLDEYKTSPFDLYGYFMRRPDEELDKLLRLFTFMPTSQIEQIMAEHRADPAARVANHHLAFEVLSLVYGSQRALQEAQQHQFRFGGKLPRIVKEPVAETGIVTPNTAPRADIKLPRSVIDMSPAKILFACGLASSASDGQRLVAKQGAYVAGQPGQDRGLVPGNLSWTPMKMWFPGDTAKFVIDEKILILRKGKHNVRIIELVTDEEWNESGNVYPGQPFTGTLRRVVQKIKEEAAARGEELTDTEIRRMLKDSQDSKSTRVANNPGIELPSKAEMRQKKQKRTGA</sequence>
<dbReference type="OrthoDB" id="337870at2759"/>
<feature type="region of interest" description="Disordered" evidence="10">
    <location>
        <begin position="537"/>
        <end position="572"/>
    </location>
</feature>
<evidence type="ECO:0000256" key="1">
    <source>
        <dbReference type="ARBA" id="ARBA00013160"/>
    </source>
</evidence>
<dbReference type="GeneID" id="55970095"/>
<dbReference type="PRINTS" id="PR01040">
    <property type="entry name" value="TRNASYNTHTYR"/>
</dbReference>
<evidence type="ECO:0000256" key="8">
    <source>
        <dbReference type="ARBA" id="ARBA00048248"/>
    </source>
</evidence>
<dbReference type="Pfam" id="PF00579">
    <property type="entry name" value="tRNA-synt_1b"/>
    <property type="match status" value="1"/>
</dbReference>
<dbReference type="FunFam" id="1.10.240.10:FF:000001">
    <property type="entry name" value="Tyrosine--tRNA ligase"/>
    <property type="match status" value="1"/>
</dbReference>
<dbReference type="InterPro" id="IPR001412">
    <property type="entry name" value="aa-tRNA-synth_I_CS"/>
</dbReference>
<dbReference type="PANTHER" id="PTHR11766">
    <property type="entry name" value="TYROSYL-TRNA SYNTHETASE"/>
    <property type="match status" value="1"/>
</dbReference>
<keyword evidence="4 9" id="KW-0067">ATP-binding</keyword>
<dbReference type="CDD" id="cd00805">
    <property type="entry name" value="TyrRS_core"/>
    <property type="match status" value="1"/>
</dbReference>
<dbReference type="GO" id="GO:0006437">
    <property type="term" value="P:tyrosyl-tRNA aminoacylation"/>
    <property type="evidence" value="ECO:0007669"/>
    <property type="project" value="InterPro"/>
</dbReference>
<dbReference type="GO" id="GO:0004831">
    <property type="term" value="F:tyrosine-tRNA ligase activity"/>
    <property type="evidence" value="ECO:0007669"/>
    <property type="project" value="UniProtKB-EC"/>
</dbReference>
<feature type="domain" description="Tyrosyl-tRNA synthetase C-terminal" evidence="11">
    <location>
        <begin position="389"/>
        <end position="505"/>
    </location>
</feature>
<accession>A0A9P5D2G4</accession>
<dbReference type="InterPro" id="IPR002305">
    <property type="entry name" value="aa-tRNA-synth_Ic"/>
</dbReference>
<dbReference type="EC" id="6.1.1.1" evidence="1 9"/>
<comment type="caution">
    <text evidence="12">The sequence shown here is derived from an EMBL/GenBank/DDBJ whole genome shotgun (WGS) entry which is preliminary data.</text>
</comment>
<dbReference type="InterPro" id="IPR032005">
    <property type="entry name" value="TyrRSs_C"/>
</dbReference>
<dbReference type="PROSITE" id="PS00178">
    <property type="entry name" value="AA_TRNA_LIGASE_I"/>
    <property type="match status" value="1"/>
</dbReference>
<evidence type="ECO:0000256" key="4">
    <source>
        <dbReference type="ARBA" id="ARBA00022840"/>
    </source>
</evidence>
<dbReference type="GO" id="GO:0003723">
    <property type="term" value="F:RNA binding"/>
    <property type="evidence" value="ECO:0007669"/>
    <property type="project" value="InterPro"/>
</dbReference>
<protein>
    <recommendedName>
        <fullName evidence="1 9">Tyrosine--tRNA ligase</fullName>
        <ecNumber evidence="1 9">6.1.1.1</ecNumber>
    </recommendedName>
    <alternativeName>
        <fullName evidence="7 9">Tyrosyl-tRNA synthetase</fullName>
    </alternativeName>
</protein>
<dbReference type="Proteomes" id="UP000749293">
    <property type="component" value="Unassembled WGS sequence"/>
</dbReference>